<dbReference type="STRING" id="137733.SAMN05421767_1099"/>
<dbReference type="PROSITE" id="PS01334">
    <property type="entry name" value="PYRASE_CYS"/>
    <property type="match status" value="1"/>
</dbReference>
<protein>
    <recommendedName>
        <fullName evidence="9">Pyroglutamyl-peptidase I</fullName>
        <ecNumber evidence="9">3.4.19.3</ecNumber>
    </recommendedName>
</protein>
<dbReference type="InterPro" id="IPR036440">
    <property type="entry name" value="Peptidase_C15-like_sf"/>
</dbReference>
<evidence type="ECO:0000256" key="2">
    <source>
        <dbReference type="ARBA" id="ARBA00002280"/>
    </source>
</evidence>
<comment type="subcellular location">
    <subcellularLocation>
        <location evidence="3">Cytoplasm</location>
    </subcellularLocation>
</comment>
<dbReference type="InterPro" id="IPR029762">
    <property type="entry name" value="PGP-I_bact-type"/>
</dbReference>
<proteinExistence type="inferred from homology"/>
<sequence>MVTAFDAFGGESVNPALEVVNLLPNELLAHRIVKVVLPTVFQKSRTVLMEAVRRENPDVLLSVGQAGGVSAIRVERVAINIDDARMPDNEGQEPIDCVIEENGAPAYFSNLPIKRMVSDLEARGIPAQVSNSAGTFVCNHVMYQGLFLADQEFPEMLAGFVHLPYLPKQVVSRPTLPSMSKELMVEALMQLLVTIIENTGQKDVILSGGSLF</sequence>
<keyword evidence="6" id="KW-0645">Protease</keyword>
<evidence type="ECO:0000256" key="1">
    <source>
        <dbReference type="ARBA" id="ARBA00001770"/>
    </source>
</evidence>
<dbReference type="InterPro" id="IPR000816">
    <property type="entry name" value="Peptidase_C15"/>
</dbReference>
<keyword evidence="8" id="KW-0788">Thiol protease</keyword>
<dbReference type="EC" id="3.4.19.3" evidence="9"/>
<dbReference type="CDD" id="cd00501">
    <property type="entry name" value="Peptidase_C15"/>
    <property type="match status" value="1"/>
</dbReference>
<dbReference type="FunFam" id="3.40.630.20:FF:000001">
    <property type="entry name" value="Pyrrolidone-carboxylate peptidase"/>
    <property type="match status" value="1"/>
</dbReference>
<keyword evidence="11" id="KW-1185">Reference proteome</keyword>
<comment type="similarity">
    <text evidence="4">Belongs to the peptidase C15 family.</text>
</comment>
<dbReference type="PANTHER" id="PTHR23402">
    <property type="entry name" value="PROTEASE FAMILY C15 PYROGLUTAMYL-PEPTIDASE I-RELATED"/>
    <property type="match status" value="1"/>
</dbReference>
<evidence type="ECO:0000313" key="11">
    <source>
        <dbReference type="Proteomes" id="UP000198556"/>
    </source>
</evidence>
<dbReference type="GO" id="GO:0016920">
    <property type="term" value="F:pyroglutamyl-peptidase activity"/>
    <property type="evidence" value="ECO:0007669"/>
    <property type="project" value="UniProtKB-EC"/>
</dbReference>
<evidence type="ECO:0000313" key="10">
    <source>
        <dbReference type="EMBL" id="SEQ86525.1"/>
    </source>
</evidence>
<name>A0A1H9JIZ6_9LACT</name>
<keyword evidence="7" id="KW-0378">Hydrolase</keyword>
<dbReference type="SUPFAM" id="SSF53182">
    <property type="entry name" value="Pyrrolidone carboxyl peptidase (pyroglutamate aminopeptidase)"/>
    <property type="match status" value="1"/>
</dbReference>
<dbReference type="EMBL" id="FOGF01000009">
    <property type="protein sequence ID" value="SEQ86525.1"/>
    <property type="molecule type" value="Genomic_DNA"/>
</dbReference>
<dbReference type="GO" id="GO:0006508">
    <property type="term" value="P:proteolysis"/>
    <property type="evidence" value="ECO:0007669"/>
    <property type="project" value="UniProtKB-KW"/>
</dbReference>
<dbReference type="Proteomes" id="UP000198556">
    <property type="component" value="Unassembled WGS sequence"/>
</dbReference>
<dbReference type="NCBIfam" id="NF009676">
    <property type="entry name" value="PRK13197.1"/>
    <property type="match status" value="1"/>
</dbReference>
<dbReference type="Gene3D" id="3.40.630.20">
    <property type="entry name" value="Peptidase C15, pyroglutamyl peptidase I-like"/>
    <property type="match status" value="1"/>
</dbReference>
<dbReference type="PANTHER" id="PTHR23402:SF1">
    <property type="entry name" value="PYROGLUTAMYL-PEPTIDASE I"/>
    <property type="match status" value="1"/>
</dbReference>
<dbReference type="NCBIfam" id="TIGR00504">
    <property type="entry name" value="pyro_pdase"/>
    <property type="match status" value="1"/>
</dbReference>
<dbReference type="Pfam" id="PF01470">
    <property type="entry name" value="Peptidase_C15"/>
    <property type="match status" value="1"/>
</dbReference>
<accession>A0A1H9JIZ6</accession>
<feature type="active site" evidence="9">
    <location>
        <position position="138"/>
    </location>
</feature>
<comment type="catalytic activity">
    <reaction evidence="1 9">
        <text>Release of an N-terminal pyroglutamyl group from a polypeptide, the second amino acid generally not being Pro.</text>
        <dbReference type="EC" id="3.4.19.3"/>
    </reaction>
</comment>
<evidence type="ECO:0000256" key="5">
    <source>
        <dbReference type="ARBA" id="ARBA00022490"/>
    </source>
</evidence>
<evidence type="ECO:0000256" key="4">
    <source>
        <dbReference type="ARBA" id="ARBA00006641"/>
    </source>
</evidence>
<evidence type="ECO:0000256" key="3">
    <source>
        <dbReference type="ARBA" id="ARBA00004496"/>
    </source>
</evidence>
<organism evidence="10 11">
    <name type="scientific">Granulicatella balaenopterae</name>
    <dbReference type="NCBI Taxonomy" id="137733"/>
    <lineage>
        <taxon>Bacteria</taxon>
        <taxon>Bacillati</taxon>
        <taxon>Bacillota</taxon>
        <taxon>Bacilli</taxon>
        <taxon>Lactobacillales</taxon>
        <taxon>Carnobacteriaceae</taxon>
        <taxon>Granulicatella</taxon>
    </lineage>
</organism>
<evidence type="ECO:0000256" key="9">
    <source>
        <dbReference type="PROSITE-ProRule" id="PRU10077"/>
    </source>
</evidence>
<dbReference type="PRINTS" id="PR00706">
    <property type="entry name" value="PYROGLUPTASE"/>
</dbReference>
<dbReference type="InterPro" id="IPR033694">
    <property type="entry name" value="PGPEP1_Cys_AS"/>
</dbReference>
<gene>
    <name evidence="10" type="ORF">SAMN05421767_1099</name>
</gene>
<dbReference type="AlphaFoldDB" id="A0A1H9JIZ6"/>
<evidence type="ECO:0000256" key="6">
    <source>
        <dbReference type="ARBA" id="ARBA00022670"/>
    </source>
</evidence>
<dbReference type="PIRSF" id="PIRSF015592">
    <property type="entry name" value="Prld-crbxl_pptds"/>
    <property type="match status" value="1"/>
</dbReference>
<dbReference type="GO" id="GO:0005829">
    <property type="term" value="C:cytosol"/>
    <property type="evidence" value="ECO:0007669"/>
    <property type="project" value="InterPro"/>
</dbReference>
<evidence type="ECO:0000256" key="7">
    <source>
        <dbReference type="ARBA" id="ARBA00022801"/>
    </source>
</evidence>
<evidence type="ECO:0000256" key="8">
    <source>
        <dbReference type="ARBA" id="ARBA00022807"/>
    </source>
</evidence>
<comment type="function">
    <text evidence="2">Removes 5-oxoproline from various penultimate amino acid residues except L-proline.</text>
</comment>
<reference evidence="10 11" key="1">
    <citation type="submission" date="2016-10" db="EMBL/GenBank/DDBJ databases">
        <authorList>
            <person name="de Groot N.N."/>
        </authorList>
    </citation>
    <scope>NUCLEOTIDE SEQUENCE [LARGE SCALE GENOMIC DNA]</scope>
    <source>
        <strain evidence="10 11">DSM 15827</strain>
    </source>
</reference>
<keyword evidence="5" id="KW-0963">Cytoplasm</keyword>
<dbReference type="InterPro" id="IPR016125">
    <property type="entry name" value="Peptidase_C15-like"/>
</dbReference>